<proteinExistence type="predicted"/>
<feature type="transmembrane region" description="Helical" evidence="1">
    <location>
        <begin position="65"/>
        <end position="84"/>
    </location>
</feature>
<feature type="transmembrane region" description="Helical" evidence="1">
    <location>
        <begin position="26"/>
        <end position="45"/>
    </location>
</feature>
<dbReference type="InterPro" id="IPR046674">
    <property type="entry name" value="DUF6544"/>
</dbReference>
<accession>A0A7W8SG51</accession>
<reference evidence="2 3" key="1">
    <citation type="submission" date="2020-08" db="EMBL/GenBank/DDBJ databases">
        <title>Sequencing the genomes of 1000 actinobacteria strains.</title>
        <authorList>
            <person name="Klenk H.-P."/>
        </authorList>
    </citation>
    <scope>NUCLEOTIDE SEQUENCE [LARGE SCALE GENOMIC DNA]</scope>
    <source>
        <strain evidence="2 3">DSM 9581</strain>
    </source>
</reference>
<evidence type="ECO:0000313" key="3">
    <source>
        <dbReference type="Proteomes" id="UP000564629"/>
    </source>
</evidence>
<dbReference type="RefSeq" id="WP_146833443.1">
    <property type="nucleotide sequence ID" value="NZ_BJVQ01000005.1"/>
</dbReference>
<keyword evidence="1" id="KW-1133">Transmembrane helix</keyword>
<gene>
    <name evidence="2" type="ORF">HNR08_003139</name>
</gene>
<keyword evidence="1" id="KW-0472">Membrane</keyword>
<protein>
    <submittedName>
        <fullName evidence="2">Uncharacterized protein</fullName>
    </submittedName>
</protein>
<feature type="transmembrane region" description="Helical" evidence="1">
    <location>
        <begin position="113"/>
        <end position="134"/>
    </location>
</feature>
<feature type="transmembrane region" description="Helical" evidence="1">
    <location>
        <begin position="91"/>
        <end position="107"/>
    </location>
</feature>
<organism evidence="2 3">
    <name type="scientific">Cellulomonas hominis</name>
    <dbReference type="NCBI Taxonomy" id="156981"/>
    <lineage>
        <taxon>Bacteria</taxon>
        <taxon>Bacillati</taxon>
        <taxon>Actinomycetota</taxon>
        <taxon>Actinomycetes</taxon>
        <taxon>Micrococcales</taxon>
        <taxon>Cellulomonadaceae</taxon>
        <taxon>Cellulomonas</taxon>
    </lineage>
</organism>
<dbReference type="EMBL" id="JACHDN010000001">
    <property type="protein sequence ID" value="MBB5474403.1"/>
    <property type="molecule type" value="Genomic_DNA"/>
</dbReference>
<dbReference type="Proteomes" id="UP000564629">
    <property type="component" value="Unassembled WGS sequence"/>
</dbReference>
<evidence type="ECO:0000256" key="1">
    <source>
        <dbReference type="SAM" id="Phobius"/>
    </source>
</evidence>
<sequence>MTHPRPRPARPGHPAHRPTLRGTARALVGVLILLHGALHVLGYVAAPGGPGLAGAEGTRFTVGPVAGYAWLATAALLVVTGLALLARRPGWWRLGAVAVVASQALVVSQWPEAWAGTVPDLVLAIAVVHGWCATGSRSARTRYRRGVAAALAQAAPDPSAPPSPITEHDLAVLPPALAGYLRRTGSVGRPPMTAFRVTLRGRIRGGPGDRWMTFTGEQVSTSGPRPTRHFLLDATAAGLPVDVLHVLTDGTATMRADLLSAIPVVRGAGPSMDRGETVTLFNDLCLMAPSALVRAPVTWEALDARHVRGTYRQGGQTVRAVLAFDEAGDLVDFVSDDRLRASRDGRSFTPERWSTPVHGYARHDGRRLPSAASALWHPEEGEPFVYAEMTLVDVAELAAPGS</sequence>
<name>A0A7W8SG51_9CELL</name>
<comment type="caution">
    <text evidence="2">The sequence shown here is derived from an EMBL/GenBank/DDBJ whole genome shotgun (WGS) entry which is preliminary data.</text>
</comment>
<dbReference type="Pfam" id="PF20181">
    <property type="entry name" value="DUF6544"/>
    <property type="match status" value="1"/>
</dbReference>
<dbReference type="AlphaFoldDB" id="A0A7W8SG51"/>
<keyword evidence="1" id="KW-0812">Transmembrane</keyword>
<dbReference type="OrthoDB" id="3817559at2"/>
<evidence type="ECO:0000313" key="2">
    <source>
        <dbReference type="EMBL" id="MBB5474403.1"/>
    </source>
</evidence>